<dbReference type="Gene3D" id="3.40.30.10">
    <property type="entry name" value="Glutaredoxin"/>
    <property type="match status" value="1"/>
</dbReference>
<keyword evidence="2" id="KW-1185">Reference proteome</keyword>
<evidence type="ECO:0008006" key="3">
    <source>
        <dbReference type="Google" id="ProtNLM"/>
    </source>
</evidence>
<dbReference type="AlphaFoldDB" id="H2Y6M4"/>
<dbReference type="FunCoup" id="H2Y6M4">
    <property type="interactions" value="1"/>
</dbReference>
<dbReference type="InParanoid" id="H2Y6M4"/>
<dbReference type="OMA" id="IREDATC"/>
<proteinExistence type="predicted"/>
<dbReference type="PANTHER" id="PTHR28630">
    <property type="match status" value="1"/>
</dbReference>
<dbReference type="eggNOG" id="KOG4498">
    <property type="taxonomic scope" value="Eukaryota"/>
</dbReference>
<dbReference type="SUPFAM" id="SSF52833">
    <property type="entry name" value="Thioredoxin-like"/>
    <property type="match status" value="1"/>
</dbReference>
<dbReference type="InterPro" id="IPR032801">
    <property type="entry name" value="PXL2A/B/C"/>
</dbReference>
<reference evidence="1" key="2">
    <citation type="submission" date="2025-08" db="UniProtKB">
        <authorList>
            <consortium name="Ensembl"/>
        </authorList>
    </citation>
    <scope>IDENTIFICATION</scope>
</reference>
<accession>H2Y6M4</accession>
<evidence type="ECO:0000313" key="2">
    <source>
        <dbReference type="Proteomes" id="UP000007875"/>
    </source>
</evidence>
<dbReference type="GeneTree" id="ENSGT00510000048363"/>
<organism evidence="1 2">
    <name type="scientific">Ciona savignyi</name>
    <name type="common">Pacific transparent sea squirt</name>
    <dbReference type="NCBI Taxonomy" id="51511"/>
    <lineage>
        <taxon>Eukaryota</taxon>
        <taxon>Metazoa</taxon>
        <taxon>Chordata</taxon>
        <taxon>Tunicata</taxon>
        <taxon>Ascidiacea</taxon>
        <taxon>Phlebobranchia</taxon>
        <taxon>Cionidae</taxon>
        <taxon>Ciona</taxon>
    </lineage>
</organism>
<reference evidence="2" key="1">
    <citation type="submission" date="2003-08" db="EMBL/GenBank/DDBJ databases">
        <authorList>
            <person name="Birren B."/>
            <person name="Nusbaum C."/>
            <person name="Abebe A."/>
            <person name="Abouelleil A."/>
            <person name="Adekoya E."/>
            <person name="Ait-zahra M."/>
            <person name="Allen N."/>
            <person name="Allen T."/>
            <person name="An P."/>
            <person name="Anderson M."/>
            <person name="Anderson S."/>
            <person name="Arachchi H."/>
            <person name="Armbruster J."/>
            <person name="Bachantsang P."/>
            <person name="Baldwin J."/>
            <person name="Barry A."/>
            <person name="Bayul T."/>
            <person name="Blitshsteyn B."/>
            <person name="Bloom T."/>
            <person name="Blye J."/>
            <person name="Boguslavskiy L."/>
            <person name="Borowsky M."/>
            <person name="Boukhgalter B."/>
            <person name="Brunache A."/>
            <person name="Butler J."/>
            <person name="Calixte N."/>
            <person name="Calvo S."/>
            <person name="Camarata J."/>
            <person name="Campo K."/>
            <person name="Chang J."/>
            <person name="Cheshatsang Y."/>
            <person name="Citroen M."/>
            <person name="Collymore A."/>
            <person name="Considine T."/>
            <person name="Cook A."/>
            <person name="Cooke P."/>
            <person name="Corum B."/>
            <person name="Cuomo C."/>
            <person name="David R."/>
            <person name="Dawoe T."/>
            <person name="Degray S."/>
            <person name="Dodge S."/>
            <person name="Dooley K."/>
            <person name="Dorje P."/>
            <person name="Dorjee K."/>
            <person name="Dorris L."/>
            <person name="Duffey N."/>
            <person name="Dupes A."/>
            <person name="Elkins T."/>
            <person name="Engels R."/>
            <person name="Erickson J."/>
            <person name="Farina A."/>
            <person name="Faro S."/>
            <person name="Ferreira P."/>
            <person name="Fischer H."/>
            <person name="Fitzgerald M."/>
            <person name="Foley K."/>
            <person name="Gage D."/>
            <person name="Galagan J."/>
            <person name="Gearin G."/>
            <person name="Gnerre S."/>
            <person name="Gnirke A."/>
            <person name="Goyette A."/>
            <person name="Graham J."/>
            <person name="Grandbois E."/>
            <person name="Gyaltsen K."/>
            <person name="Hafez N."/>
            <person name="Hagopian D."/>
            <person name="Hagos B."/>
            <person name="Hall J."/>
            <person name="Hatcher B."/>
            <person name="Heller A."/>
            <person name="Higgins H."/>
            <person name="Honan T."/>
            <person name="Horn A."/>
            <person name="Houde N."/>
            <person name="Hughes L."/>
            <person name="Hulme W."/>
            <person name="Husby E."/>
            <person name="Iliev I."/>
            <person name="Jaffe D."/>
            <person name="Jones C."/>
            <person name="Kamal M."/>
            <person name="Kamat A."/>
            <person name="Kamvysselis M."/>
            <person name="Karlsson E."/>
            <person name="Kells C."/>
            <person name="Kieu A."/>
            <person name="Kisner P."/>
            <person name="Kodira C."/>
            <person name="Kulbokas E."/>
            <person name="Labutti K."/>
            <person name="Lama D."/>
            <person name="Landers T."/>
            <person name="Leger J."/>
            <person name="Levine S."/>
            <person name="Lewis D."/>
            <person name="Lewis T."/>
            <person name="Lindblad-toh K."/>
            <person name="Liu X."/>
            <person name="Lokyitsang T."/>
            <person name="Lokyitsang Y."/>
            <person name="Lucien O."/>
            <person name="Lui A."/>
            <person name="Ma L.J."/>
            <person name="Mabbitt R."/>
            <person name="Macdonald J."/>
            <person name="Maclean C."/>
            <person name="Major J."/>
            <person name="Manning J."/>
            <person name="Marabella R."/>
            <person name="Maru K."/>
            <person name="Matthews C."/>
            <person name="Mauceli E."/>
            <person name="Mccarthy M."/>
            <person name="Mcdonough S."/>
            <person name="Mcghee T."/>
            <person name="Meldrim J."/>
            <person name="Meneus L."/>
            <person name="Mesirov J."/>
            <person name="Mihalev A."/>
            <person name="Mihova T."/>
            <person name="Mikkelsen T."/>
            <person name="Mlenga V."/>
            <person name="Moru K."/>
            <person name="Mozes J."/>
            <person name="Mulrain L."/>
            <person name="Munson G."/>
            <person name="Naylor J."/>
            <person name="Newes C."/>
            <person name="Nguyen C."/>
            <person name="Nguyen N."/>
            <person name="Nguyen T."/>
            <person name="Nicol R."/>
            <person name="Nielsen C."/>
            <person name="Nizzari M."/>
            <person name="Norbu C."/>
            <person name="Norbu N."/>
            <person name="O'donnell P."/>
            <person name="Okoawo O."/>
            <person name="O'leary S."/>
            <person name="Omotosho B."/>
            <person name="O'neill K."/>
            <person name="Osman S."/>
            <person name="Parker S."/>
            <person name="Perrin D."/>
            <person name="Phunkhang P."/>
            <person name="Piqani B."/>
            <person name="Purcell S."/>
            <person name="Rachupka T."/>
            <person name="Ramasamy U."/>
            <person name="Rameau R."/>
            <person name="Ray V."/>
            <person name="Raymond C."/>
            <person name="Retta R."/>
            <person name="Richardson S."/>
            <person name="Rise C."/>
            <person name="Rodriguez J."/>
            <person name="Rogers J."/>
            <person name="Rogov P."/>
            <person name="Rutman M."/>
            <person name="Schupbach R."/>
            <person name="Seaman C."/>
            <person name="Settipalli S."/>
            <person name="Sharpe T."/>
            <person name="Sheridan J."/>
            <person name="Sherpa N."/>
            <person name="Shi J."/>
            <person name="Smirnov S."/>
            <person name="Smith C."/>
            <person name="Sougnez C."/>
            <person name="Spencer B."/>
            <person name="Stalker J."/>
            <person name="Stange-thomann N."/>
            <person name="Stavropoulos S."/>
            <person name="Stetson K."/>
            <person name="Stone C."/>
            <person name="Stone S."/>
            <person name="Stubbs M."/>
            <person name="Talamas J."/>
            <person name="Tchuinga P."/>
            <person name="Tenzing P."/>
            <person name="Tesfaye S."/>
            <person name="Theodore J."/>
            <person name="Thoulutsang Y."/>
            <person name="Topham K."/>
            <person name="Towey S."/>
            <person name="Tsamla T."/>
            <person name="Tsomo N."/>
            <person name="Vallee D."/>
            <person name="Vassiliev H."/>
            <person name="Venkataraman V."/>
            <person name="Vinson J."/>
            <person name="Vo A."/>
            <person name="Wade C."/>
            <person name="Wang S."/>
            <person name="Wangchuk T."/>
            <person name="Wangdi T."/>
            <person name="Whittaker C."/>
            <person name="Wilkinson J."/>
            <person name="Wu Y."/>
            <person name="Wyman D."/>
            <person name="Yadav S."/>
            <person name="Yang S."/>
            <person name="Yang X."/>
            <person name="Yeager S."/>
            <person name="Yee E."/>
            <person name="Young G."/>
            <person name="Zainoun J."/>
            <person name="Zembeck L."/>
            <person name="Zimmer A."/>
            <person name="Zody M."/>
            <person name="Lander E."/>
        </authorList>
    </citation>
    <scope>NUCLEOTIDE SEQUENCE [LARGE SCALE GENOMIC DNA]</scope>
</reference>
<dbReference type="Proteomes" id="UP000007875">
    <property type="component" value="Unassembled WGS sequence"/>
</dbReference>
<dbReference type="Pfam" id="PF13911">
    <property type="entry name" value="AhpC-TSA_2"/>
    <property type="match status" value="1"/>
</dbReference>
<sequence length="185" mass="21425">MELPQELEIERFPEKLFDLDEVDECVLRDRNGNPVSFKSIREDATCIFVFVRHFIDYVTKEYVEDFSKIFPHHLQGRNVKIVVVGCAPSRFIAPFCNETNFEHSMFCDSKRIIHKSLGLHEYPQISLSNEVSPHVKSNAISGFFLTMWRSLKSQIEQGDAMQQGGQLVIDPRRKDLVLPPRRSPT</sequence>
<protein>
    <recommendedName>
        <fullName evidence="3">Thioredoxin-like fold domain-containing protein</fullName>
    </recommendedName>
</protein>
<evidence type="ECO:0000313" key="1">
    <source>
        <dbReference type="Ensembl" id="ENSCSAVP00000000972.1"/>
    </source>
</evidence>
<dbReference type="Ensembl" id="ENSCSAVT00000000982.1">
    <property type="protein sequence ID" value="ENSCSAVP00000000972.1"/>
    <property type="gene ID" value="ENSCSAVG00000000543.1"/>
</dbReference>
<name>H2Y6M4_CIOSA</name>
<dbReference type="InterPro" id="IPR036249">
    <property type="entry name" value="Thioredoxin-like_sf"/>
</dbReference>
<dbReference type="HOGENOM" id="CLU_035338_2_0_1"/>
<reference evidence="1" key="3">
    <citation type="submission" date="2025-09" db="UniProtKB">
        <authorList>
            <consortium name="Ensembl"/>
        </authorList>
    </citation>
    <scope>IDENTIFICATION</scope>
</reference>
<dbReference type="PANTHER" id="PTHR28630:SF3">
    <property type="entry name" value="PEROXIREDOXIN-LIKE 2C"/>
    <property type="match status" value="1"/>
</dbReference>